<dbReference type="OrthoDB" id="9799367at2"/>
<feature type="domain" description="DUF302" evidence="2">
    <location>
        <begin position="359"/>
        <end position="403"/>
    </location>
</feature>
<reference evidence="4" key="1">
    <citation type="submission" date="2017-08" db="EMBL/GenBank/DDBJ databases">
        <authorList>
            <person name="Alvarez-Ponce D."/>
            <person name="Weitzman C.L."/>
            <person name="Tillett R.L."/>
            <person name="Sandmeier F.C."/>
            <person name="Tracy C.R."/>
        </authorList>
    </citation>
    <scope>NUCLEOTIDE SEQUENCE [LARGE SCALE GENOMIC DNA]</scope>
    <source>
        <strain evidence="4">723</strain>
    </source>
</reference>
<evidence type="ECO:0000256" key="1">
    <source>
        <dbReference type="SAM" id="SignalP"/>
    </source>
</evidence>
<sequence>MKKKIIISMLFGGAVLASTAALIACSPQKDTKEDDKKTVKTLIDSLVKSVNADSADAVKVVPSSLTSVDQAMVTKWLGGSLNALATNGTIALNKATLNFAIVKDSANDTAKTIKLSVTAVLNSQTSEAKEITFTFGEKMQSISLYESVPREIKSSYTAETAYTKIKELIVSTAAEGMSATVFGEVDHKKNSDDANLTGDNALTTFNKVIVFGNGKQGTVLMTSSPGMGLELPLRVQVYTKGDKTYVQTNALKDVLMLHGQMNATAAQNFENAVKTKLLDVVANAAPSRTLSTTMVKVNEMNGYSKTFSVTGTASLETATTLANTIVDNLTKKITAGGNKVFFTVDHVANDPDKRLKGVNKVLVFGNGAKGTTLMLPTVELGLDLPLKVHVYVTDDFKVVVATNATVRNLTKYATGQSTDVTTARQTKATNFTNTVKTLVDNADKAPAATTTP</sequence>
<dbReference type="SUPFAM" id="SSF103247">
    <property type="entry name" value="TT1751-like"/>
    <property type="match status" value="2"/>
</dbReference>
<evidence type="ECO:0000259" key="2">
    <source>
        <dbReference type="Pfam" id="PF03625"/>
    </source>
</evidence>
<dbReference type="PROSITE" id="PS51257">
    <property type="entry name" value="PROKAR_LIPOPROTEIN"/>
    <property type="match status" value="1"/>
</dbReference>
<protein>
    <recommendedName>
        <fullName evidence="2">DUF302 domain-containing protein</fullName>
    </recommendedName>
</protein>
<dbReference type="EMBL" id="NQNY01000002">
    <property type="protein sequence ID" value="PAK21710.1"/>
    <property type="molecule type" value="Genomic_DNA"/>
</dbReference>
<feature type="chain" id="PRO_5012176323" description="DUF302 domain-containing protein" evidence="1">
    <location>
        <begin position="21"/>
        <end position="452"/>
    </location>
</feature>
<dbReference type="InterPro" id="IPR035923">
    <property type="entry name" value="TT1751-like_sf"/>
</dbReference>
<accession>A0A269TKM8</accession>
<evidence type="ECO:0000313" key="4">
    <source>
        <dbReference type="Proteomes" id="UP000216943"/>
    </source>
</evidence>
<dbReference type="AlphaFoldDB" id="A0A269TKM8"/>
<evidence type="ECO:0000313" key="3">
    <source>
        <dbReference type="EMBL" id="PAK21710.1"/>
    </source>
</evidence>
<feature type="domain" description="DUF302" evidence="2">
    <location>
        <begin position="206"/>
        <end position="249"/>
    </location>
</feature>
<dbReference type="RefSeq" id="WP_095334542.1">
    <property type="nucleotide sequence ID" value="NZ_NQNY01000002.1"/>
</dbReference>
<dbReference type="Gene3D" id="3.30.310.70">
    <property type="entry name" value="TT1751-like domain"/>
    <property type="match status" value="2"/>
</dbReference>
<dbReference type="Proteomes" id="UP000216943">
    <property type="component" value="Unassembled WGS sequence"/>
</dbReference>
<dbReference type="PANTHER" id="PTHR38342:SF2">
    <property type="entry name" value="INNER MEMBRANE OR EXPORTED"/>
    <property type="match status" value="1"/>
</dbReference>
<dbReference type="Pfam" id="PF03625">
    <property type="entry name" value="DUF302"/>
    <property type="match status" value="2"/>
</dbReference>
<proteinExistence type="predicted"/>
<dbReference type="InterPro" id="IPR005180">
    <property type="entry name" value="DUF302"/>
</dbReference>
<gene>
    <name evidence="3" type="ORF">CJJ23_01070</name>
</gene>
<dbReference type="CDD" id="cd14797">
    <property type="entry name" value="DUF302"/>
    <property type="match status" value="1"/>
</dbReference>
<feature type="signal peptide" evidence="1">
    <location>
        <begin position="1"/>
        <end position="20"/>
    </location>
</feature>
<organism evidence="3 4">
    <name type="scientific">Mycoplasmopsis agassizii</name>
    <dbReference type="NCBI Taxonomy" id="33922"/>
    <lineage>
        <taxon>Bacteria</taxon>
        <taxon>Bacillati</taxon>
        <taxon>Mycoplasmatota</taxon>
        <taxon>Mycoplasmoidales</taxon>
        <taxon>Metamycoplasmataceae</taxon>
        <taxon>Mycoplasmopsis</taxon>
    </lineage>
</organism>
<name>A0A269TKM8_9BACT</name>
<keyword evidence="1" id="KW-0732">Signal</keyword>
<dbReference type="PANTHER" id="PTHR38342">
    <property type="entry name" value="SLR5037 PROTEIN"/>
    <property type="match status" value="1"/>
</dbReference>
<comment type="caution">
    <text evidence="3">The sequence shown here is derived from an EMBL/GenBank/DDBJ whole genome shotgun (WGS) entry which is preliminary data.</text>
</comment>